<dbReference type="AlphaFoldDB" id="A0A927C0W7"/>
<dbReference type="Pfam" id="PF00501">
    <property type="entry name" value="AMP-binding"/>
    <property type="match status" value="1"/>
</dbReference>
<dbReference type="Gene3D" id="3.40.50.980">
    <property type="match status" value="2"/>
</dbReference>
<evidence type="ECO:0000259" key="4">
    <source>
        <dbReference type="Pfam" id="PF13193"/>
    </source>
</evidence>
<sequence>MNTASDANNKLSALLEALDQAHKQLTVTGSPYEIQERDCGGQTLRGFVGAPKTLRELIDGGRQFNDQPFTHYLGVDQSFGEFFARVDALAHQLKYHFGLNAGERVAIAMRNRPEWLEAYAAITALPAIVVPLNSWGSAAELDFQLRDSGAKLLICDTQRAALAADIPNLQLLCVDDWSPSQTKTGKSDYEQLISAAMGQAMPALENEIDPESPVQIMYTSGTSGRPKGAVSCHRNICQALMSFEYHAYSSAMANPDSMAHIMGCGFAPCTLLSFPLFHVSGCYSAFLLNLRGGRRVVIGYKWDAKHALEIIENQRVTIFSGSPAMLQDLMQHPDFKQHDTSSLFSLGAGGSACPPALTQTLEQQLPRHYFGTGYGMTESNAICSSCTGAAFHLKPGSAGTLNPLVEFKTCDSDGQPLERGTTGEIWLRSPTNILGYWNNEDATAALFATDLSGNQWMNTGDTGYLDDDNFVYLVGRNKELIIRGGENIYPAEIEAALSQIRGIKETAVFGLPDQRLGEVPVAVIVLEDGVELQPESLKEQLKSRLAAFKIPENIWFSPTPLPRNAAGKLLKSDLKAQYIQ</sequence>
<evidence type="ECO:0000259" key="3">
    <source>
        <dbReference type="Pfam" id="PF00501"/>
    </source>
</evidence>
<keyword evidence="2 5" id="KW-0436">Ligase</keyword>
<comment type="similarity">
    <text evidence="1">Belongs to the ATP-dependent AMP-binding enzyme family.</text>
</comment>
<evidence type="ECO:0000313" key="5">
    <source>
        <dbReference type="EMBL" id="MBD2859214.1"/>
    </source>
</evidence>
<reference evidence="5" key="1">
    <citation type="submission" date="2020-09" db="EMBL/GenBank/DDBJ databases">
        <authorList>
            <person name="Yoon J.-W."/>
        </authorList>
    </citation>
    <scope>NUCLEOTIDE SEQUENCE</scope>
    <source>
        <strain evidence="5">KMU-158</strain>
    </source>
</reference>
<gene>
    <name evidence="5" type="ORF">IB286_09365</name>
</gene>
<dbReference type="PANTHER" id="PTHR43201:SF5">
    <property type="entry name" value="MEDIUM-CHAIN ACYL-COA LIGASE ACSF2, MITOCHONDRIAL"/>
    <property type="match status" value="1"/>
</dbReference>
<dbReference type="SUPFAM" id="SSF56801">
    <property type="entry name" value="Acetyl-CoA synthetase-like"/>
    <property type="match status" value="1"/>
</dbReference>
<dbReference type="GO" id="GO:0031956">
    <property type="term" value="F:medium-chain fatty acid-CoA ligase activity"/>
    <property type="evidence" value="ECO:0007669"/>
    <property type="project" value="TreeGrafter"/>
</dbReference>
<keyword evidence="6" id="KW-1185">Reference proteome</keyword>
<protein>
    <submittedName>
        <fullName evidence="5">Acyl--CoA ligase</fullName>
    </submittedName>
</protein>
<comment type="caution">
    <text evidence="5">The sequence shown here is derived from an EMBL/GenBank/DDBJ whole genome shotgun (WGS) entry which is preliminary data.</text>
</comment>
<dbReference type="Gene3D" id="2.30.38.10">
    <property type="entry name" value="Luciferase, Domain 3"/>
    <property type="match status" value="1"/>
</dbReference>
<dbReference type="PANTHER" id="PTHR43201">
    <property type="entry name" value="ACYL-COA SYNTHETASE"/>
    <property type="match status" value="1"/>
</dbReference>
<dbReference type="RefSeq" id="WP_190764781.1">
    <property type="nucleotide sequence ID" value="NZ_JACXLD010000004.1"/>
</dbReference>
<dbReference type="InterPro" id="IPR045851">
    <property type="entry name" value="AMP-bd_C_sf"/>
</dbReference>
<dbReference type="Pfam" id="PF13193">
    <property type="entry name" value="AMP-binding_C"/>
    <property type="match status" value="1"/>
</dbReference>
<feature type="domain" description="AMP-dependent synthetase/ligase" evidence="3">
    <location>
        <begin position="62"/>
        <end position="437"/>
    </location>
</feature>
<dbReference type="GO" id="GO:0006631">
    <property type="term" value="P:fatty acid metabolic process"/>
    <property type="evidence" value="ECO:0007669"/>
    <property type="project" value="TreeGrafter"/>
</dbReference>
<organism evidence="5 6">
    <name type="scientific">Spongiibacter pelagi</name>
    <dbReference type="NCBI Taxonomy" id="2760804"/>
    <lineage>
        <taxon>Bacteria</taxon>
        <taxon>Pseudomonadati</taxon>
        <taxon>Pseudomonadota</taxon>
        <taxon>Gammaproteobacteria</taxon>
        <taxon>Cellvibrionales</taxon>
        <taxon>Spongiibacteraceae</taxon>
        <taxon>Spongiibacter</taxon>
    </lineage>
</organism>
<evidence type="ECO:0000256" key="1">
    <source>
        <dbReference type="ARBA" id="ARBA00006432"/>
    </source>
</evidence>
<evidence type="ECO:0000313" key="6">
    <source>
        <dbReference type="Proteomes" id="UP000610558"/>
    </source>
</evidence>
<proteinExistence type="inferred from homology"/>
<dbReference type="PROSITE" id="PS00455">
    <property type="entry name" value="AMP_BINDING"/>
    <property type="match status" value="1"/>
</dbReference>
<dbReference type="Proteomes" id="UP000610558">
    <property type="component" value="Unassembled WGS sequence"/>
</dbReference>
<dbReference type="EMBL" id="JACXLD010000004">
    <property type="protein sequence ID" value="MBD2859214.1"/>
    <property type="molecule type" value="Genomic_DNA"/>
</dbReference>
<name>A0A927C0W7_9GAMM</name>
<dbReference type="Gene3D" id="3.30.300.30">
    <property type="match status" value="1"/>
</dbReference>
<evidence type="ECO:0000256" key="2">
    <source>
        <dbReference type="ARBA" id="ARBA00022598"/>
    </source>
</evidence>
<dbReference type="InterPro" id="IPR025110">
    <property type="entry name" value="AMP-bd_C"/>
</dbReference>
<accession>A0A927C0W7</accession>
<feature type="domain" description="AMP-binding enzyme C-terminal" evidence="4">
    <location>
        <begin position="492"/>
        <end position="568"/>
    </location>
</feature>
<dbReference type="InterPro" id="IPR020845">
    <property type="entry name" value="AMP-binding_CS"/>
</dbReference>
<dbReference type="InterPro" id="IPR000873">
    <property type="entry name" value="AMP-dep_synth/lig_dom"/>
</dbReference>